<evidence type="ECO:0000256" key="4">
    <source>
        <dbReference type="ARBA" id="ARBA00022723"/>
    </source>
</evidence>
<dbReference type="EMBL" id="CP038852">
    <property type="protein sequence ID" value="QIZ20750.1"/>
    <property type="molecule type" value="Genomic_DNA"/>
</dbReference>
<evidence type="ECO:0000256" key="2">
    <source>
        <dbReference type="ARBA" id="ARBA00006706"/>
    </source>
</evidence>
<reference evidence="7 8" key="1">
    <citation type="journal article" date="2020" name="Nat. Microbiol.">
        <title>Lysogenic host-virus interactions in SAR11 marine bacteria.</title>
        <authorList>
            <person name="Morris R.M."/>
            <person name="Cain K.R."/>
            <person name="Hvorecny K.L."/>
            <person name="Kollman J.M."/>
        </authorList>
    </citation>
    <scope>NUCLEOTIDE SEQUENCE [LARGE SCALE GENOMIC DNA]</scope>
    <source>
        <strain evidence="7 8">NP1</strain>
    </source>
</reference>
<name>A0A6H1Q2M0_9PROT</name>
<protein>
    <submittedName>
        <fullName evidence="7">Polyprenyl synthetase family protein</fullName>
    </submittedName>
</protein>
<dbReference type="SUPFAM" id="SSF48576">
    <property type="entry name" value="Terpenoid synthases"/>
    <property type="match status" value="1"/>
</dbReference>
<dbReference type="InterPro" id="IPR008949">
    <property type="entry name" value="Isoprenoid_synthase_dom_sf"/>
</dbReference>
<dbReference type="Pfam" id="PF00348">
    <property type="entry name" value="polyprenyl_synt"/>
    <property type="match status" value="1"/>
</dbReference>
<dbReference type="PANTHER" id="PTHR12001">
    <property type="entry name" value="GERANYLGERANYL PYROPHOSPHATE SYNTHASE"/>
    <property type="match status" value="1"/>
</dbReference>
<dbReference type="InterPro" id="IPR000092">
    <property type="entry name" value="Polyprenyl_synt"/>
</dbReference>
<keyword evidence="3 6" id="KW-0808">Transferase</keyword>
<keyword evidence="8" id="KW-1185">Reference proteome</keyword>
<evidence type="ECO:0000256" key="5">
    <source>
        <dbReference type="ARBA" id="ARBA00022842"/>
    </source>
</evidence>
<dbReference type="AlphaFoldDB" id="A0A6H1Q2M0"/>
<dbReference type="KEGG" id="peg:E5R92_02985"/>
<dbReference type="GO" id="GO:0004659">
    <property type="term" value="F:prenyltransferase activity"/>
    <property type="evidence" value="ECO:0007669"/>
    <property type="project" value="InterPro"/>
</dbReference>
<dbReference type="GO" id="GO:0008299">
    <property type="term" value="P:isoprenoid biosynthetic process"/>
    <property type="evidence" value="ECO:0007669"/>
    <property type="project" value="InterPro"/>
</dbReference>
<evidence type="ECO:0000313" key="8">
    <source>
        <dbReference type="Proteomes" id="UP000501094"/>
    </source>
</evidence>
<keyword evidence="4" id="KW-0479">Metal-binding</keyword>
<dbReference type="CDD" id="cd00685">
    <property type="entry name" value="Trans_IPPS_HT"/>
    <property type="match status" value="1"/>
</dbReference>
<dbReference type="GO" id="GO:0046872">
    <property type="term" value="F:metal ion binding"/>
    <property type="evidence" value="ECO:0007669"/>
    <property type="project" value="UniProtKB-KW"/>
</dbReference>
<dbReference type="PANTHER" id="PTHR12001:SF69">
    <property type="entry name" value="ALL TRANS-POLYPRENYL-DIPHOSPHATE SYNTHASE PDSS1"/>
    <property type="match status" value="1"/>
</dbReference>
<dbReference type="InterPro" id="IPR033749">
    <property type="entry name" value="Polyprenyl_synt_CS"/>
</dbReference>
<dbReference type="RefSeq" id="WP_168606632.1">
    <property type="nucleotide sequence ID" value="NZ_CP038852.1"/>
</dbReference>
<proteinExistence type="inferred from homology"/>
<comment type="cofactor">
    <cofactor evidence="1">
        <name>Mg(2+)</name>
        <dbReference type="ChEBI" id="CHEBI:18420"/>
    </cofactor>
</comment>
<evidence type="ECO:0000313" key="7">
    <source>
        <dbReference type="EMBL" id="QIZ20750.1"/>
    </source>
</evidence>
<gene>
    <name evidence="7" type="ORF">E5R92_02985</name>
</gene>
<dbReference type="SFLD" id="SFLDS00005">
    <property type="entry name" value="Isoprenoid_Synthase_Type_I"/>
    <property type="match status" value="1"/>
</dbReference>
<comment type="similarity">
    <text evidence="2 6">Belongs to the FPP/GGPP synthase family.</text>
</comment>
<keyword evidence="5" id="KW-0460">Magnesium</keyword>
<organism evidence="7 8">
    <name type="scientific">Candidatus Pelagibacter giovannonii</name>
    <dbReference type="NCBI Taxonomy" id="2563896"/>
    <lineage>
        <taxon>Bacteria</taxon>
        <taxon>Pseudomonadati</taxon>
        <taxon>Pseudomonadota</taxon>
        <taxon>Alphaproteobacteria</taxon>
        <taxon>Candidatus Pelagibacterales</taxon>
        <taxon>Candidatus Pelagibacteraceae</taxon>
        <taxon>Candidatus Pelagibacter</taxon>
    </lineage>
</organism>
<evidence type="ECO:0000256" key="1">
    <source>
        <dbReference type="ARBA" id="ARBA00001946"/>
    </source>
</evidence>
<accession>A0A6H1Q2M0</accession>
<evidence type="ECO:0000256" key="6">
    <source>
        <dbReference type="RuleBase" id="RU004466"/>
    </source>
</evidence>
<dbReference type="PROSITE" id="PS00723">
    <property type="entry name" value="POLYPRENYL_SYNTHASE_1"/>
    <property type="match status" value="1"/>
</dbReference>
<evidence type="ECO:0000256" key="3">
    <source>
        <dbReference type="ARBA" id="ARBA00022679"/>
    </source>
</evidence>
<dbReference type="Proteomes" id="UP000501094">
    <property type="component" value="Chromosome"/>
</dbReference>
<dbReference type="Gene3D" id="1.10.600.10">
    <property type="entry name" value="Farnesyl Diphosphate Synthase"/>
    <property type="match status" value="1"/>
</dbReference>
<sequence>MGTVVQLRNQINNSYYQLKDSVDEKLVLVEEKIKSKLLSEVDLVQKMTEYHIDTGGKRLRALLTLGSAKLCGYTKGGRDINLAACVEMIHGATLMHDDVIDLGNIRRGKETLNSIWGNHSSVLIGDYLLSRCFEMMVEDGNIEVLKLLSSTSSKIAQGEVLQLQHKGEVDMLEETYLKIITAKTAELFSAATKVGAILSNKETKEKEALEFYGKNLGLTFQIADDTLDYNSDLKFFGKKIGKDFLEGKITLPVILLFQNISSIEKDKLKNIFKQETRSNEDLNFTLELIKKYNIINECYKKAEHFINLASNSLTVFKDSEEKKILESLTSFSLQRTF</sequence>